<organism evidence="2 3">
    <name type="scientific">Cecembia calidifontis</name>
    <dbReference type="NCBI Taxonomy" id="1187080"/>
    <lineage>
        <taxon>Bacteria</taxon>
        <taxon>Pseudomonadati</taxon>
        <taxon>Bacteroidota</taxon>
        <taxon>Cytophagia</taxon>
        <taxon>Cytophagales</taxon>
        <taxon>Cyclobacteriaceae</taxon>
        <taxon>Cecembia</taxon>
    </lineage>
</organism>
<protein>
    <submittedName>
        <fullName evidence="2">Type IX secretion system PorP/SprF family membrane protein</fullName>
    </submittedName>
</protein>
<dbReference type="EMBL" id="SGXG01000001">
    <property type="protein sequence ID" value="RZS97641.1"/>
    <property type="molecule type" value="Genomic_DNA"/>
</dbReference>
<gene>
    <name evidence="2" type="ORF">BC751_3257</name>
</gene>
<comment type="caution">
    <text evidence="2">The sequence shown here is derived from an EMBL/GenBank/DDBJ whole genome shotgun (WGS) entry which is preliminary data.</text>
</comment>
<proteinExistence type="predicted"/>
<keyword evidence="1" id="KW-0732">Signal</keyword>
<dbReference type="RefSeq" id="WP_130276498.1">
    <property type="nucleotide sequence ID" value="NZ_SGXG01000001.1"/>
</dbReference>
<dbReference type="NCBIfam" id="TIGR03519">
    <property type="entry name" value="T9SS_PorP_fam"/>
    <property type="match status" value="1"/>
</dbReference>
<evidence type="ECO:0000313" key="3">
    <source>
        <dbReference type="Proteomes" id="UP000292209"/>
    </source>
</evidence>
<keyword evidence="3" id="KW-1185">Reference proteome</keyword>
<sequence length="323" mass="36518">MKKLFKKYLTFLGLTLTPLFSQSQQLPQFSQYMFNGLHINPGYAGYKNQGYVQSTFRNQWINLPGAPQTFSLTADFSANGGLMGFGVSLLNDQIGPTRTTSALLTYAHRVRTGEDSYLSLGLSAGTNQYVLDGSNLLPVDPLDPDINFENQSLFTPNMNTGLFFHSPYFYAGISAFNLIGRKALDREDIALSLHDIHYFFTAGAMLPINDVVSLKPSILVREVRGAPISYDLNTMLLFFERLWLGASYRSNLRFGSENPEGNLNKRNALALIVEVFVTEDLRFGYAYDQNLNTLQNLRNDSHEFSIGYYISKKRSRITNPRWF</sequence>
<feature type="chain" id="PRO_5020568777" evidence="1">
    <location>
        <begin position="24"/>
        <end position="323"/>
    </location>
</feature>
<dbReference type="InterPro" id="IPR019861">
    <property type="entry name" value="PorP/SprF_Bacteroidetes"/>
</dbReference>
<name>A0A4Q7PBM0_9BACT</name>
<dbReference type="OrthoDB" id="978914at2"/>
<feature type="signal peptide" evidence="1">
    <location>
        <begin position="1"/>
        <end position="23"/>
    </location>
</feature>
<reference evidence="2 3" key="1">
    <citation type="submission" date="2019-02" db="EMBL/GenBank/DDBJ databases">
        <title>Genomic Encyclopedia of Archaeal and Bacterial Type Strains, Phase II (KMG-II): from individual species to whole genera.</title>
        <authorList>
            <person name="Goeker M."/>
        </authorList>
    </citation>
    <scope>NUCLEOTIDE SEQUENCE [LARGE SCALE GENOMIC DNA]</scope>
    <source>
        <strain evidence="2 3">DSM 21411</strain>
    </source>
</reference>
<accession>A0A4Q7PBM0</accession>
<dbReference type="Pfam" id="PF11751">
    <property type="entry name" value="PorP_SprF"/>
    <property type="match status" value="1"/>
</dbReference>
<evidence type="ECO:0000256" key="1">
    <source>
        <dbReference type="SAM" id="SignalP"/>
    </source>
</evidence>
<evidence type="ECO:0000313" key="2">
    <source>
        <dbReference type="EMBL" id="RZS97641.1"/>
    </source>
</evidence>
<dbReference type="AlphaFoldDB" id="A0A4Q7PBM0"/>
<dbReference type="Proteomes" id="UP000292209">
    <property type="component" value="Unassembled WGS sequence"/>
</dbReference>